<dbReference type="RefSeq" id="WP_088254526.1">
    <property type="nucleotide sequence ID" value="NZ_NIDE01000004.1"/>
</dbReference>
<evidence type="ECO:0000259" key="2">
    <source>
        <dbReference type="PROSITE" id="PS51502"/>
    </source>
</evidence>
<accession>A0A225E118</accession>
<feature type="domain" description="Stress-response A/B barrel" evidence="2">
    <location>
        <begin position="38"/>
        <end position="134"/>
    </location>
</feature>
<evidence type="ECO:0000256" key="1">
    <source>
        <dbReference type="SAM" id="SignalP"/>
    </source>
</evidence>
<dbReference type="PROSITE" id="PS51502">
    <property type="entry name" value="S_R_A_B_BARREL"/>
    <property type="match status" value="1"/>
</dbReference>
<dbReference type="SUPFAM" id="SSF54909">
    <property type="entry name" value="Dimeric alpha+beta barrel"/>
    <property type="match status" value="1"/>
</dbReference>
<dbReference type="SMART" id="SM00886">
    <property type="entry name" value="Dabb"/>
    <property type="match status" value="1"/>
</dbReference>
<dbReference type="EMBL" id="NIDE01000004">
    <property type="protein sequence ID" value="OWK43706.1"/>
    <property type="molecule type" value="Genomic_DNA"/>
</dbReference>
<dbReference type="OrthoDB" id="8114960at2"/>
<organism evidence="3 4">
    <name type="scientific">Fimbriiglobus ruber</name>
    <dbReference type="NCBI Taxonomy" id="1908690"/>
    <lineage>
        <taxon>Bacteria</taxon>
        <taxon>Pseudomonadati</taxon>
        <taxon>Planctomycetota</taxon>
        <taxon>Planctomycetia</taxon>
        <taxon>Gemmatales</taxon>
        <taxon>Gemmataceae</taxon>
        <taxon>Fimbriiglobus</taxon>
    </lineage>
</organism>
<evidence type="ECO:0000313" key="3">
    <source>
        <dbReference type="EMBL" id="OWK43706.1"/>
    </source>
</evidence>
<sequence>MIRFAALFVVTVALVASAAPVRAEDEAKPKAKKSEPQIGHMVYFKLKDATPESKTKLVEACKKYLEDHDGVVFFAAGVIGEEFKRDVNDRDWDVALHIVFTDKAAHDKYAVHPEHIKFINENKETWAKVRVFDSEFTRTKKKAAGGTEAGKKAAVKNAEQK</sequence>
<proteinExistence type="predicted"/>
<comment type="caution">
    <text evidence="3">The sequence shown here is derived from an EMBL/GenBank/DDBJ whole genome shotgun (WGS) entry which is preliminary data.</text>
</comment>
<dbReference type="InterPro" id="IPR011008">
    <property type="entry name" value="Dimeric_a/b-barrel"/>
</dbReference>
<keyword evidence="4" id="KW-1185">Reference proteome</keyword>
<dbReference type="Pfam" id="PF07876">
    <property type="entry name" value="Dabb"/>
    <property type="match status" value="1"/>
</dbReference>
<dbReference type="AlphaFoldDB" id="A0A225E118"/>
<dbReference type="Gene3D" id="3.30.70.100">
    <property type="match status" value="1"/>
</dbReference>
<keyword evidence="1" id="KW-0732">Signal</keyword>
<name>A0A225E118_9BACT</name>
<evidence type="ECO:0000313" key="4">
    <source>
        <dbReference type="Proteomes" id="UP000214646"/>
    </source>
</evidence>
<gene>
    <name evidence="3" type="ORF">FRUB_03305</name>
</gene>
<reference evidence="4" key="1">
    <citation type="submission" date="2017-06" db="EMBL/GenBank/DDBJ databases">
        <title>Genome analysis of Fimbriiglobus ruber SP5, the first member of the order Planctomycetales with confirmed chitinolytic capability.</title>
        <authorList>
            <person name="Ravin N.V."/>
            <person name="Rakitin A.L."/>
            <person name="Ivanova A.A."/>
            <person name="Beletsky A.V."/>
            <person name="Kulichevskaya I.S."/>
            <person name="Mardanov A.V."/>
            <person name="Dedysh S.N."/>
        </authorList>
    </citation>
    <scope>NUCLEOTIDE SEQUENCE [LARGE SCALE GENOMIC DNA]</scope>
    <source>
        <strain evidence="4">SP5</strain>
    </source>
</reference>
<feature type="chain" id="PRO_5013144132" description="Stress-response A/B barrel domain-containing protein" evidence="1">
    <location>
        <begin position="19"/>
        <end position="161"/>
    </location>
</feature>
<dbReference type="Proteomes" id="UP000214646">
    <property type="component" value="Unassembled WGS sequence"/>
</dbReference>
<feature type="signal peptide" evidence="1">
    <location>
        <begin position="1"/>
        <end position="18"/>
    </location>
</feature>
<protein>
    <recommendedName>
        <fullName evidence="2">Stress-response A/B barrel domain-containing protein</fullName>
    </recommendedName>
</protein>
<dbReference type="InterPro" id="IPR013097">
    <property type="entry name" value="Dabb"/>
</dbReference>